<evidence type="ECO:0000313" key="2">
    <source>
        <dbReference type="Proteomes" id="UP001391051"/>
    </source>
</evidence>
<comment type="caution">
    <text evidence="1">The sequence shown here is derived from an EMBL/GenBank/DDBJ whole genome shotgun (WGS) entry which is preliminary data.</text>
</comment>
<organism evidence="1 2">
    <name type="scientific">Apiospora aurea</name>
    <dbReference type="NCBI Taxonomy" id="335848"/>
    <lineage>
        <taxon>Eukaryota</taxon>
        <taxon>Fungi</taxon>
        <taxon>Dikarya</taxon>
        <taxon>Ascomycota</taxon>
        <taxon>Pezizomycotina</taxon>
        <taxon>Sordariomycetes</taxon>
        <taxon>Xylariomycetidae</taxon>
        <taxon>Amphisphaeriales</taxon>
        <taxon>Apiosporaceae</taxon>
        <taxon>Apiospora</taxon>
    </lineage>
</organism>
<dbReference type="Proteomes" id="UP001391051">
    <property type="component" value="Unassembled WGS sequence"/>
</dbReference>
<gene>
    <name evidence="1" type="ORF">PG986_008805</name>
</gene>
<evidence type="ECO:0000313" key="1">
    <source>
        <dbReference type="EMBL" id="KAK7947919.1"/>
    </source>
</evidence>
<keyword evidence="2" id="KW-1185">Reference proteome</keyword>
<dbReference type="GeneID" id="92078089"/>
<accession>A0ABR1Q5X1</accession>
<dbReference type="EMBL" id="JAQQWE010000006">
    <property type="protein sequence ID" value="KAK7947919.1"/>
    <property type="molecule type" value="Genomic_DNA"/>
</dbReference>
<reference evidence="1 2" key="1">
    <citation type="submission" date="2023-01" db="EMBL/GenBank/DDBJ databases">
        <title>Analysis of 21 Apiospora genomes using comparative genomics revels a genus with tremendous synthesis potential of carbohydrate active enzymes and secondary metabolites.</title>
        <authorList>
            <person name="Sorensen T."/>
        </authorList>
    </citation>
    <scope>NUCLEOTIDE SEQUENCE [LARGE SCALE GENOMIC DNA]</scope>
    <source>
        <strain evidence="1 2">CBS 24483</strain>
    </source>
</reference>
<proteinExistence type="predicted"/>
<name>A0ABR1Q5X1_9PEZI</name>
<dbReference type="RefSeq" id="XP_066697425.1">
    <property type="nucleotide sequence ID" value="XM_066845027.1"/>
</dbReference>
<protein>
    <submittedName>
        <fullName evidence="1">Uncharacterized protein</fullName>
    </submittedName>
</protein>
<sequence length="146" mass="16594">MPFQTAYAILEFIADYSLLHPFVRSHVIDPYFVPIAPAWAQVGTFVFQLVGRETATPYRVFPPARVLPSRLRPAGQPRRQPLLPGVYAHHRLLRPLYVRSLGMWIVLLVLRAWFERAIIVAALAQSMHDGQKGPVLWKSALLTILT</sequence>